<evidence type="ECO:0000313" key="9">
    <source>
        <dbReference type="Proteomes" id="UP001148482"/>
    </source>
</evidence>
<evidence type="ECO:0000259" key="7">
    <source>
        <dbReference type="Pfam" id="PF00294"/>
    </source>
</evidence>
<dbReference type="GO" id="GO:0005829">
    <property type="term" value="C:cytosol"/>
    <property type="evidence" value="ECO:0007669"/>
    <property type="project" value="TreeGrafter"/>
</dbReference>
<sequence>MILSVCPNPSVDTYAWIDTFKAGGVNRIERVEEFPGGKGVHVALALAELGNTSSLIGAWAGGAGNWIKDQCAQKNVAALGIELEGNNRKCYTFRSGKSEINNSELLEPGPEFTSQKWHFFKEFFQDAIGNTRIICMAGSWPENAPVDAYAQLIEAANKQNVPVILDCTGIQLKEALKKGFFGLHLNQEEAKNLCGSEDIQDVMKFLSGKVEMVALTRGKDGLVLAYQNRVLSANVKIDKVVSTVGSGDCLTAGLAHVISRNLSIEETAAYGVACGAANCLFEDLGQLRINDVKSLLQRVDIKEIIHEA</sequence>
<evidence type="ECO:0000256" key="1">
    <source>
        <dbReference type="ARBA" id="ARBA00010688"/>
    </source>
</evidence>
<dbReference type="Gene3D" id="3.40.1190.20">
    <property type="match status" value="1"/>
</dbReference>
<comment type="caution">
    <text evidence="8">The sequence shown here is derived from an EMBL/GenBank/DDBJ whole genome shotgun (WGS) entry which is preliminary data.</text>
</comment>
<dbReference type="PANTHER" id="PTHR46566">
    <property type="entry name" value="1-PHOSPHOFRUCTOKINASE-RELATED"/>
    <property type="match status" value="1"/>
</dbReference>
<keyword evidence="2 6" id="KW-0808">Transferase</keyword>
<evidence type="ECO:0000256" key="6">
    <source>
        <dbReference type="PIRNR" id="PIRNR000535"/>
    </source>
</evidence>
<reference evidence="8" key="1">
    <citation type="submission" date="2022-11" db="EMBL/GenBank/DDBJ databases">
        <title>Salinimicrobium profundisediminis sp. nov., isolated from deep-sea sediment of the Mariana Trench.</title>
        <authorList>
            <person name="Fu H."/>
        </authorList>
    </citation>
    <scope>NUCLEOTIDE SEQUENCE</scope>
    <source>
        <strain evidence="8">MT39</strain>
    </source>
</reference>
<keyword evidence="5" id="KW-0067">ATP-binding</keyword>
<evidence type="ECO:0000256" key="5">
    <source>
        <dbReference type="ARBA" id="ARBA00022840"/>
    </source>
</evidence>
<keyword evidence="3" id="KW-0547">Nucleotide-binding</keyword>
<evidence type="ECO:0000313" key="8">
    <source>
        <dbReference type="EMBL" id="MCX2838980.1"/>
    </source>
</evidence>
<dbReference type="EMBL" id="JAPJDA010000020">
    <property type="protein sequence ID" value="MCX2838980.1"/>
    <property type="molecule type" value="Genomic_DNA"/>
</dbReference>
<dbReference type="PIRSF" id="PIRSF000535">
    <property type="entry name" value="1PFK/6PFK/LacC"/>
    <property type="match status" value="1"/>
</dbReference>
<comment type="similarity">
    <text evidence="1">Belongs to the carbohydrate kinase PfkB family.</text>
</comment>
<gene>
    <name evidence="8" type="ORF">OQ279_12565</name>
</gene>
<name>A0A9X3D0W2_9FLAO</name>
<dbReference type="Proteomes" id="UP001148482">
    <property type="component" value="Unassembled WGS sequence"/>
</dbReference>
<dbReference type="InterPro" id="IPR017583">
    <property type="entry name" value="Tagatose/fructose_Pkinase"/>
</dbReference>
<evidence type="ECO:0000256" key="3">
    <source>
        <dbReference type="ARBA" id="ARBA00022741"/>
    </source>
</evidence>
<dbReference type="PROSITE" id="PS00584">
    <property type="entry name" value="PFKB_KINASES_2"/>
    <property type="match status" value="1"/>
</dbReference>
<evidence type="ECO:0000256" key="4">
    <source>
        <dbReference type="ARBA" id="ARBA00022777"/>
    </source>
</evidence>
<protein>
    <submittedName>
        <fullName evidence="8">PfkB family carbohydrate kinase</fullName>
    </submittedName>
</protein>
<dbReference type="RefSeq" id="WP_266070282.1">
    <property type="nucleotide sequence ID" value="NZ_JAPJDA010000020.1"/>
</dbReference>
<dbReference type="PANTHER" id="PTHR46566:SF2">
    <property type="entry name" value="ATP-DEPENDENT 6-PHOSPHOFRUCTOKINASE ISOZYME 2"/>
    <property type="match status" value="1"/>
</dbReference>
<dbReference type="InterPro" id="IPR029056">
    <property type="entry name" value="Ribokinase-like"/>
</dbReference>
<dbReference type="InterPro" id="IPR002173">
    <property type="entry name" value="Carboh/pur_kinase_PfkB_CS"/>
</dbReference>
<keyword evidence="4 8" id="KW-0418">Kinase</keyword>
<evidence type="ECO:0000256" key="2">
    <source>
        <dbReference type="ARBA" id="ARBA00022679"/>
    </source>
</evidence>
<accession>A0A9X3D0W2</accession>
<dbReference type="Pfam" id="PF00294">
    <property type="entry name" value="PfkB"/>
    <property type="match status" value="1"/>
</dbReference>
<dbReference type="SUPFAM" id="SSF53613">
    <property type="entry name" value="Ribokinase-like"/>
    <property type="match status" value="1"/>
</dbReference>
<proteinExistence type="inferred from homology"/>
<dbReference type="InterPro" id="IPR011611">
    <property type="entry name" value="PfkB_dom"/>
</dbReference>
<organism evidence="8 9">
    <name type="scientific">Salinimicrobium profundisediminis</name>
    <dbReference type="NCBI Taxonomy" id="2994553"/>
    <lineage>
        <taxon>Bacteria</taxon>
        <taxon>Pseudomonadati</taxon>
        <taxon>Bacteroidota</taxon>
        <taxon>Flavobacteriia</taxon>
        <taxon>Flavobacteriales</taxon>
        <taxon>Flavobacteriaceae</taxon>
        <taxon>Salinimicrobium</taxon>
    </lineage>
</organism>
<dbReference type="AlphaFoldDB" id="A0A9X3D0W2"/>
<keyword evidence="9" id="KW-1185">Reference proteome</keyword>
<dbReference type="GO" id="GO:0005524">
    <property type="term" value="F:ATP binding"/>
    <property type="evidence" value="ECO:0007669"/>
    <property type="project" value="UniProtKB-KW"/>
</dbReference>
<dbReference type="GO" id="GO:0008443">
    <property type="term" value="F:phosphofructokinase activity"/>
    <property type="evidence" value="ECO:0007669"/>
    <property type="project" value="TreeGrafter"/>
</dbReference>
<feature type="domain" description="Carbohydrate kinase PfkB" evidence="7">
    <location>
        <begin position="22"/>
        <end position="279"/>
    </location>
</feature>